<feature type="domain" description="OmpA-like" evidence="13">
    <location>
        <begin position="218"/>
        <end position="335"/>
    </location>
</feature>
<dbReference type="CDD" id="cd07185">
    <property type="entry name" value="OmpA_C-like"/>
    <property type="match status" value="1"/>
</dbReference>
<geneLocation type="plasmid" evidence="14">
    <name>p-HB236076</name>
</geneLocation>
<dbReference type="RefSeq" id="WP_306099285.1">
    <property type="nucleotide sequence ID" value="NZ_CP162602.1"/>
</dbReference>
<dbReference type="PANTHER" id="PTHR30329:SF21">
    <property type="entry name" value="LIPOPROTEIN YIAD-RELATED"/>
    <property type="match status" value="1"/>
</dbReference>
<dbReference type="GO" id="GO:0006811">
    <property type="term" value="P:monoatomic ion transport"/>
    <property type="evidence" value="ECO:0007669"/>
    <property type="project" value="UniProtKB-KW"/>
</dbReference>
<feature type="compositionally biased region" description="Basic and acidic residues" evidence="11">
    <location>
        <begin position="319"/>
        <end position="340"/>
    </location>
</feature>
<evidence type="ECO:0000256" key="5">
    <source>
        <dbReference type="ARBA" id="ARBA00022692"/>
    </source>
</evidence>
<reference evidence="14" key="1">
    <citation type="submission" date="2024-07" db="EMBL/GenBank/DDBJ databases">
        <title>Genome Analysis of a Potential Novel Vibrio Species Secreting pH- and Thermo-stable Alginate Lyase and its Application in Producing Alginate Oligosaccharides.</title>
        <authorList>
            <person name="Huang H."/>
            <person name="Bao K."/>
        </authorList>
    </citation>
    <scope>NUCLEOTIDE SEQUENCE</scope>
    <source>
        <strain evidence="14">HB236076</strain>
        <plasmid evidence="14">p-HB236076</plasmid>
    </source>
</reference>
<dbReference type="AlphaFoldDB" id="A0AB39HM29"/>
<organism evidence="14">
    <name type="scientific">Vibrio sp. HB236076</name>
    <dbReference type="NCBI Taxonomy" id="3232307"/>
    <lineage>
        <taxon>Bacteria</taxon>
        <taxon>Pseudomonadati</taxon>
        <taxon>Pseudomonadota</taxon>
        <taxon>Gammaproteobacteria</taxon>
        <taxon>Vibrionales</taxon>
        <taxon>Vibrionaceae</taxon>
        <taxon>Vibrio</taxon>
    </lineage>
</organism>
<comment type="subcellular location">
    <subcellularLocation>
        <location evidence="1">Cell outer membrane</location>
        <topology evidence="1">Multi-pass membrane protein</topology>
    </subcellularLocation>
</comment>
<name>A0AB39HM29_9VIBR</name>
<evidence type="ECO:0000256" key="12">
    <source>
        <dbReference type="SAM" id="SignalP"/>
    </source>
</evidence>
<gene>
    <name evidence="14" type="ORF">AB0763_15185</name>
</gene>
<dbReference type="InterPro" id="IPR011250">
    <property type="entry name" value="OMP/PagP_B-barrel"/>
</dbReference>
<keyword evidence="12" id="KW-0732">Signal</keyword>
<keyword evidence="14" id="KW-0614">Plasmid</keyword>
<dbReference type="GO" id="GO:0009279">
    <property type="term" value="C:cell outer membrane"/>
    <property type="evidence" value="ECO:0007669"/>
    <property type="project" value="UniProtKB-SubCell"/>
</dbReference>
<evidence type="ECO:0000256" key="6">
    <source>
        <dbReference type="ARBA" id="ARBA00023065"/>
    </source>
</evidence>
<evidence type="ECO:0000256" key="7">
    <source>
        <dbReference type="ARBA" id="ARBA00023114"/>
    </source>
</evidence>
<keyword evidence="6" id="KW-0406">Ion transport</keyword>
<dbReference type="GO" id="GO:0046930">
    <property type="term" value="C:pore complex"/>
    <property type="evidence" value="ECO:0007669"/>
    <property type="project" value="UniProtKB-KW"/>
</dbReference>
<feature type="signal peptide" evidence="12">
    <location>
        <begin position="1"/>
        <end position="25"/>
    </location>
</feature>
<evidence type="ECO:0000256" key="4">
    <source>
        <dbReference type="ARBA" id="ARBA00022452"/>
    </source>
</evidence>
<feature type="chain" id="PRO_5044317376" evidence="12">
    <location>
        <begin position="26"/>
        <end position="340"/>
    </location>
</feature>
<evidence type="ECO:0000256" key="9">
    <source>
        <dbReference type="ARBA" id="ARBA00023237"/>
    </source>
</evidence>
<keyword evidence="3" id="KW-0813">Transport</keyword>
<feature type="compositionally biased region" description="Basic and acidic residues" evidence="11">
    <location>
        <begin position="195"/>
        <end position="213"/>
    </location>
</feature>
<dbReference type="SUPFAM" id="SSF103088">
    <property type="entry name" value="OmpA-like"/>
    <property type="match status" value="1"/>
</dbReference>
<keyword evidence="9" id="KW-0998">Cell outer membrane</keyword>
<dbReference type="InterPro" id="IPR006664">
    <property type="entry name" value="OMP_bac"/>
</dbReference>
<dbReference type="Gene3D" id="3.30.1330.60">
    <property type="entry name" value="OmpA-like domain"/>
    <property type="match status" value="1"/>
</dbReference>
<sequence>MNKKFTLSLIAGLVSSGLVAQNALAEVYVGGQAGYTNLDNACYVSDGCDDEGGAAGLYLGYQASEHVGIELGADWLGKYDVNYLDNGALATSEHNLSAISLMPKFNFPIADNYDVFFKLGAAYMQFGDANDVVPTAAVGAEYHISKDWGARLAYQRYQGFDDSVFDDMDTNVFTVGLTYKFGQAEAAPAPVAVEPKPEPKPIVEPKPEPKPEPIPEWITKQHAKQYDESTFEVGSAVLSDAGKQALTPLMHTLVRFPDAEAVITGHTDSTGAASFNQRLSEQRAQAVADFLTAGGVNPDKLTVQGKGESSPIASNNTSEGRKQNRRVEVEIPKFEYKTQQ</sequence>
<dbReference type="PROSITE" id="PS51123">
    <property type="entry name" value="OMPA_2"/>
    <property type="match status" value="1"/>
</dbReference>
<evidence type="ECO:0000256" key="10">
    <source>
        <dbReference type="PROSITE-ProRule" id="PRU00473"/>
    </source>
</evidence>
<evidence type="ECO:0000256" key="1">
    <source>
        <dbReference type="ARBA" id="ARBA00004571"/>
    </source>
</evidence>
<dbReference type="PANTHER" id="PTHR30329">
    <property type="entry name" value="STATOR ELEMENT OF FLAGELLAR MOTOR COMPLEX"/>
    <property type="match status" value="1"/>
</dbReference>
<feature type="region of interest" description="Disordered" evidence="11">
    <location>
        <begin position="192"/>
        <end position="214"/>
    </location>
</feature>
<dbReference type="Gene3D" id="2.40.160.20">
    <property type="match status" value="1"/>
</dbReference>
<dbReference type="KEGG" id="vih:AB0763_15185"/>
<evidence type="ECO:0000256" key="3">
    <source>
        <dbReference type="ARBA" id="ARBA00022448"/>
    </source>
</evidence>
<dbReference type="Pfam" id="PF01389">
    <property type="entry name" value="OmpA_membrane"/>
    <property type="match status" value="1"/>
</dbReference>
<dbReference type="InterPro" id="IPR050330">
    <property type="entry name" value="Bact_OuterMem_StrucFunc"/>
</dbReference>
<evidence type="ECO:0000256" key="8">
    <source>
        <dbReference type="ARBA" id="ARBA00023136"/>
    </source>
</evidence>
<dbReference type="EMBL" id="CP162602">
    <property type="protein sequence ID" value="XDK27106.1"/>
    <property type="molecule type" value="Genomic_DNA"/>
</dbReference>
<dbReference type="PRINTS" id="PR01021">
    <property type="entry name" value="OMPADOMAIN"/>
</dbReference>
<keyword evidence="8 10" id="KW-0472">Membrane</keyword>
<feature type="region of interest" description="Disordered" evidence="11">
    <location>
        <begin position="295"/>
        <end position="340"/>
    </location>
</feature>
<evidence type="ECO:0000313" key="14">
    <source>
        <dbReference type="EMBL" id="XDK27106.1"/>
    </source>
</evidence>
<dbReference type="SUPFAM" id="SSF56925">
    <property type="entry name" value="OMPA-like"/>
    <property type="match status" value="1"/>
</dbReference>
<evidence type="ECO:0000256" key="2">
    <source>
        <dbReference type="ARBA" id="ARBA00005710"/>
    </source>
</evidence>
<keyword evidence="5" id="KW-0812">Transmembrane</keyword>
<evidence type="ECO:0000256" key="11">
    <source>
        <dbReference type="SAM" id="MobiDB-lite"/>
    </source>
</evidence>
<dbReference type="InterPro" id="IPR006665">
    <property type="entry name" value="OmpA-like"/>
</dbReference>
<dbReference type="Pfam" id="PF00691">
    <property type="entry name" value="OmpA"/>
    <property type="match status" value="1"/>
</dbReference>
<keyword evidence="4" id="KW-1134">Transmembrane beta strand</keyword>
<evidence type="ECO:0000259" key="13">
    <source>
        <dbReference type="PROSITE" id="PS51123"/>
    </source>
</evidence>
<dbReference type="InterPro" id="IPR036737">
    <property type="entry name" value="OmpA-like_sf"/>
</dbReference>
<accession>A0AB39HM29</accession>
<keyword evidence="7" id="KW-0626">Porin</keyword>
<dbReference type="GO" id="GO:0015288">
    <property type="term" value="F:porin activity"/>
    <property type="evidence" value="ECO:0007669"/>
    <property type="project" value="UniProtKB-KW"/>
</dbReference>
<dbReference type="InterPro" id="IPR000498">
    <property type="entry name" value="OmpA-like_TM_dom"/>
</dbReference>
<comment type="similarity">
    <text evidence="2">Belongs to the outer membrane OOP (TC 1.B.6) superfamily. OmpA family.</text>
</comment>
<proteinExistence type="inferred from homology"/>
<protein>
    <submittedName>
        <fullName evidence="14">OmpA family protein</fullName>
    </submittedName>
</protein>